<reference evidence="2" key="2">
    <citation type="submission" date="2023-06" db="EMBL/GenBank/DDBJ databases">
        <authorList>
            <consortium name="Lawrence Berkeley National Laboratory"/>
            <person name="Mondo S.J."/>
            <person name="Hensen N."/>
            <person name="Bonometti L."/>
            <person name="Westerberg I."/>
            <person name="Brannstrom I.O."/>
            <person name="Guillou S."/>
            <person name="Cros-Aarteil S."/>
            <person name="Calhoun S."/>
            <person name="Haridas S."/>
            <person name="Kuo A."/>
            <person name="Pangilinan J."/>
            <person name="Riley R."/>
            <person name="Labutti K."/>
            <person name="Andreopoulos B."/>
            <person name="Lipzen A."/>
            <person name="Chen C."/>
            <person name="Yanf M."/>
            <person name="Daum C."/>
            <person name="Ng V."/>
            <person name="Clum A."/>
            <person name="Steindorff A."/>
            <person name="Ohm R."/>
            <person name="Martin F."/>
            <person name="Silar P."/>
            <person name="Natvig D."/>
            <person name="Lalanne C."/>
            <person name="Gautier V."/>
            <person name="Ament-Velasquez S.L."/>
            <person name="Kruys A."/>
            <person name="Hutchinson M.I."/>
            <person name="Powell A.J."/>
            <person name="Barry K."/>
            <person name="Miller A.N."/>
            <person name="Grigoriev I.V."/>
            <person name="Debuchy R."/>
            <person name="Gladieux P."/>
            <person name="Thoren M.H."/>
            <person name="Johannesson H."/>
        </authorList>
    </citation>
    <scope>NUCLEOTIDE SEQUENCE</scope>
    <source>
        <strain evidence="2">PSN324</strain>
    </source>
</reference>
<accession>A0AAV9HGR8</accession>
<organism evidence="2 3">
    <name type="scientific">Cladorrhinum samala</name>
    <dbReference type="NCBI Taxonomy" id="585594"/>
    <lineage>
        <taxon>Eukaryota</taxon>
        <taxon>Fungi</taxon>
        <taxon>Dikarya</taxon>
        <taxon>Ascomycota</taxon>
        <taxon>Pezizomycotina</taxon>
        <taxon>Sordariomycetes</taxon>
        <taxon>Sordariomycetidae</taxon>
        <taxon>Sordariales</taxon>
        <taxon>Podosporaceae</taxon>
        <taxon>Cladorrhinum</taxon>
    </lineage>
</organism>
<feature type="region of interest" description="Disordered" evidence="1">
    <location>
        <begin position="382"/>
        <end position="404"/>
    </location>
</feature>
<dbReference type="Proteomes" id="UP001321749">
    <property type="component" value="Unassembled WGS sequence"/>
</dbReference>
<dbReference type="EMBL" id="MU865040">
    <property type="protein sequence ID" value="KAK4459300.1"/>
    <property type="molecule type" value="Genomic_DNA"/>
</dbReference>
<feature type="compositionally biased region" description="Low complexity" evidence="1">
    <location>
        <begin position="388"/>
        <end position="398"/>
    </location>
</feature>
<dbReference type="AlphaFoldDB" id="A0AAV9HGR8"/>
<protein>
    <submittedName>
        <fullName evidence="2">Uncharacterized protein</fullName>
    </submittedName>
</protein>
<gene>
    <name evidence="2" type="ORF">QBC42DRAFT_183737</name>
</gene>
<comment type="caution">
    <text evidence="2">The sequence shown here is derived from an EMBL/GenBank/DDBJ whole genome shotgun (WGS) entry which is preliminary data.</text>
</comment>
<evidence type="ECO:0000256" key="1">
    <source>
        <dbReference type="SAM" id="MobiDB-lite"/>
    </source>
</evidence>
<sequence>MVSLLLAPFNVSMRLGQGYNSFLQLPCIEGAVEILQDSLKTQAARDGGVGNASQVVSYSSRLVGKISEVVRSMNISAASSIKSGTIETWGNSLSVDGAKFAASDLNAVVSVKVINRECPDAHHSTKTERPFSNPMNNVKMDSEKFFDYYGDCYISDIIRFIEGGDLQGIVSIKIPDISKKSQVEAALKGAINCGSSNEFTLSEGPSLGDLNATLSETETTVTVSWSGGGQIMLDHEEWNLELLMKAASAFPTRVASCPQRTWAILTKYDSNSNFVEWADRCHIKVPHFEKATQISFDLLDDFIEYKNNLVRIQAVMADQGSFEKSPHKNPVGLGVQALVAERKLLKAEMGRIVEVVDQLNKDPSGTPATEIQSPKEWAARLPIRKETATSSSSSADSSGPWPTA</sequence>
<name>A0AAV9HGR8_9PEZI</name>
<keyword evidence="3" id="KW-1185">Reference proteome</keyword>
<reference evidence="2" key="1">
    <citation type="journal article" date="2023" name="Mol. Phylogenet. Evol.">
        <title>Genome-scale phylogeny and comparative genomics of the fungal order Sordariales.</title>
        <authorList>
            <person name="Hensen N."/>
            <person name="Bonometti L."/>
            <person name="Westerberg I."/>
            <person name="Brannstrom I.O."/>
            <person name="Guillou S."/>
            <person name="Cros-Aarteil S."/>
            <person name="Calhoun S."/>
            <person name="Haridas S."/>
            <person name="Kuo A."/>
            <person name="Mondo S."/>
            <person name="Pangilinan J."/>
            <person name="Riley R."/>
            <person name="LaButti K."/>
            <person name="Andreopoulos B."/>
            <person name="Lipzen A."/>
            <person name="Chen C."/>
            <person name="Yan M."/>
            <person name="Daum C."/>
            <person name="Ng V."/>
            <person name="Clum A."/>
            <person name="Steindorff A."/>
            <person name="Ohm R.A."/>
            <person name="Martin F."/>
            <person name="Silar P."/>
            <person name="Natvig D.O."/>
            <person name="Lalanne C."/>
            <person name="Gautier V."/>
            <person name="Ament-Velasquez S.L."/>
            <person name="Kruys A."/>
            <person name="Hutchinson M.I."/>
            <person name="Powell A.J."/>
            <person name="Barry K."/>
            <person name="Miller A.N."/>
            <person name="Grigoriev I.V."/>
            <person name="Debuchy R."/>
            <person name="Gladieux P."/>
            <person name="Hiltunen Thoren M."/>
            <person name="Johannesson H."/>
        </authorList>
    </citation>
    <scope>NUCLEOTIDE SEQUENCE</scope>
    <source>
        <strain evidence="2">PSN324</strain>
    </source>
</reference>
<evidence type="ECO:0000313" key="2">
    <source>
        <dbReference type="EMBL" id="KAK4459300.1"/>
    </source>
</evidence>
<proteinExistence type="predicted"/>
<evidence type="ECO:0000313" key="3">
    <source>
        <dbReference type="Proteomes" id="UP001321749"/>
    </source>
</evidence>